<evidence type="ECO:0000313" key="2">
    <source>
        <dbReference type="EMBL" id="KIO23461.1"/>
    </source>
</evidence>
<evidence type="ECO:0000256" key="1">
    <source>
        <dbReference type="SAM" id="MobiDB-lite"/>
    </source>
</evidence>
<proteinExistence type="predicted"/>
<dbReference type="EMBL" id="KN823084">
    <property type="protein sequence ID" value="KIO23461.1"/>
    <property type="molecule type" value="Genomic_DNA"/>
</dbReference>
<feature type="compositionally biased region" description="Polar residues" evidence="1">
    <location>
        <begin position="316"/>
        <end position="334"/>
    </location>
</feature>
<gene>
    <name evidence="2" type="ORF">M407DRAFT_78022</name>
</gene>
<feature type="compositionally biased region" description="Acidic residues" evidence="1">
    <location>
        <begin position="347"/>
        <end position="360"/>
    </location>
</feature>
<organism evidence="2 3">
    <name type="scientific">Tulasnella calospora MUT 4182</name>
    <dbReference type="NCBI Taxonomy" id="1051891"/>
    <lineage>
        <taxon>Eukaryota</taxon>
        <taxon>Fungi</taxon>
        <taxon>Dikarya</taxon>
        <taxon>Basidiomycota</taxon>
        <taxon>Agaricomycotina</taxon>
        <taxon>Agaricomycetes</taxon>
        <taxon>Cantharellales</taxon>
        <taxon>Tulasnellaceae</taxon>
        <taxon>Tulasnella</taxon>
    </lineage>
</organism>
<protein>
    <recommendedName>
        <fullName evidence="4">Carbohydrate kinase PfkB domain-containing protein</fullName>
    </recommendedName>
</protein>
<evidence type="ECO:0000313" key="3">
    <source>
        <dbReference type="Proteomes" id="UP000054248"/>
    </source>
</evidence>
<accession>A0A0C3QD51</accession>
<dbReference type="InterPro" id="IPR052562">
    <property type="entry name" value="Ketohexokinase-related"/>
</dbReference>
<dbReference type="HOGENOM" id="CLU_510007_0_0_1"/>
<dbReference type="PANTHER" id="PTHR42774:SF3">
    <property type="entry name" value="KETOHEXOKINASE"/>
    <property type="match status" value="1"/>
</dbReference>
<sequence>MAKKRLRIVASGTLFITHNVHVPSTGNENPNTAGKTTVLRAQSVSRTRGGSAATILSVLCQFNPPLPKLAIVEAWLVAPLGRGPDASALLGELEKEGVRTKFCARREGEGVPSAYVIRNSAGPGRKANRTIINYNPIPDLTHEEFIRTLSPLLYPVLTPSASPTSPNYGGEDAFHVPSNDPPFDWLHFEGRTAQTTLSNMTGLDGFARDRGWRSRMVFSLDCMRAGRPGQEALIPLADVVFFSKSYARSLAYTSPRAFLLAQALRAAPHSLLIVSWADQGSALLSVPTREYFQSSKFVVEPEERVMEYASVRSSTVEGSGLGHSTSTRDSSSGQRGVGEDGRRVVFEDDGDDDDDDVIDESGADDAFVAGMIYSLSRRVLPNPVYSPVQPAATQSGGPKPSVLQTVLEDDLERGRWRLEECLRFATEMAGRKVRIKGFAGLARAMENVGWFND</sequence>
<dbReference type="Proteomes" id="UP000054248">
    <property type="component" value="Unassembled WGS sequence"/>
</dbReference>
<reference evidence="3" key="2">
    <citation type="submission" date="2015-01" db="EMBL/GenBank/DDBJ databases">
        <title>Evolutionary Origins and Diversification of the Mycorrhizal Mutualists.</title>
        <authorList>
            <consortium name="DOE Joint Genome Institute"/>
            <consortium name="Mycorrhizal Genomics Consortium"/>
            <person name="Kohler A."/>
            <person name="Kuo A."/>
            <person name="Nagy L.G."/>
            <person name="Floudas D."/>
            <person name="Copeland A."/>
            <person name="Barry K.W."/>
            <person name="Cichocki N."/>
            <person name="Veneault-Fourrey C."/>
            <person name="LaButti K."/>
            <person name="Lindquist E.A."/>
            <person name="Lipzen A."/>
            <person name="Lundell T."/>
            <person name="Morin E."/>
            <person name="Murat C."/>
            <person name="Riley R."/>
            <person name="Ohm R."/>
            <person name="Sun H."/>
            <person name="Tunlid A."/>
            <person name="Henrissat B."/>
            <person name="Grigoriev I.V."/>
            <person name="Hibbett D.S."/>
            <person name="Martin F."/>
        </authorList>
    </citation>
    <scope>NUCLEOTIDE SEQUENCE [LARGE SCALE GENOMIC DNA]</scope>
    <source>
        <strain evidence="3">MUT 4182</strain>
    </source>
</reference>
<feature type="region of interest" description="Disordered" evidence="1">
    <location>
        <begin position="316"/>
        <end position="360"/>
    </location>
</feature>
<dbReference type="AlphaFoldDB" id="A0A0C3QD51"/>
<dbReference type="OrthoDB" id="204058at2759"/>
<dbReference type="InterPro" id="IPR029056">
    <property type="entry name" value="Ribokinase-like"/>
</dbReference>
<evidence type="ECO:0008006" key="4">
    <source>
        <dbReference type="Google" id="ProtNLM"/>
    </source>
</evidence>
<reference evidence="2 3" key="1">
    <citation type="submission" date="2014-04" db="EMBL/GenBank/DDBJ databases">
        <authorList>
            <consortium name="DOE Joint Genome Institute"/>
            <person name="Kuo A."/>
            <person name="Girlanda M."/>
            <person name="Perotto S."/>
            <person name="Kohler A."/>
            <person name="Nagy L.G."/>
            <person name="Floudas D."/>
            <person name="Copeland A."/>
            <person name="Barry K.W."/>
            <person name="Cichocki N."/>
            <person name="Veneault-Fourrey C."/>
            <person name="LaButti K."/>
            <person name="Lindquist E.A."/>
            <person name="Lipzen A."/>
            <person name="Lundell T."/>
            <person name="Morin E."/>
            <person name="Murat C."/>
            <person name="Sun H."/>
            <person name="Tunlid A."/>
            <person name="Henrissat B."/>
            <person name="Grigoriev I.V."/>
            <person name="Hibbett D.S."/>
            <person name="Martin F."/>
            <person name="Nordberg H.P."/>
            <person name="Cantor M.N."/>
            <person name="Hua S.X."/>
        </authorList>
    </citation>
    <scope>NUCLEOTIDE SEQUENCE [LARGE SCALE GENOMIC DNA]</scope>
    <source>
        <strain evidence="2 3">MUT 4182</strain>
    </source>
</reference>
<keyword evidence="3" id="KW-1185">Reference proteome</keyword>
<name>A0A0C3QD51_9AGAM</name>
<dbReference type="SUPFAM" id="SSF53613">
    <property type="entry name" value="Ribokinase-like"/>
    <property type="match status" value="1"/>
</dbReference>
<feature type="compositionally biased region" description="Basic and acidic residues" evidence="1">
    <location>
        <begin position="337"/>
        <end position="346"/>
    </location>
</feature>
<dbReference type="Gene3D" id="3.40.1190.20">
    <property type="match status" value="1"/>
</dbReference>
<dbReference type="STRING" id="1051891.A0A0C3QD51"/>
<dbReference type="PANTHER" id="PTHR42774">
    <property type="entry name" value="PHOSPHOTRANSFERASE SYSTEM TRANSPORT PROTEIN"/>
    <property type="match status" value="1"/>
</dbReference>